<reference evidence="1" key="2">
    <citation type="submission" date="2023-05" db="EMBL/GenBank/DDBJ databases">
        <authorList>
            <person name="Fouks B."/>
        </authorList>
    </citation>
    <scope>NUCLEOTIDE SEQUENCE</scope>
    <source>
        <strain evidence="1">Stay&amp;Tobe</strain>
        <tissue evidence="1">Testes</tissue>
    </source>
</reference>
<dbReference type="Proteomes" id="UP001233999">
    <property type="component" value="Unassembled WGS sequence"/>
</dbReference>
<evidence type="ECO:0000313" key="2">
    <source>
        <dbReference type="Proteomes" id="UP001233999"/>
    </source>
</evidence>
<dbReference type="Pfam" id="PF16061">
    <property type="entry name" value="DUF4803"/>
    <property type="match status" value="1"/>
</dbReference>
<evidence type="ECO:0000313" key="1">
    <source>
        <dbReference type="EMBL" id="KAJ9592425.1"/>
    </source>
</evidence>
<sequence length="491" mass="55898">NMKDLRNACYLHPIPSLAKDIPPILGMFNRCKVKQSPQQALYNLYNAVAVTELKGYTLMQFSWMILQLYNKGHLKIQIGITADAGEYQERTEQKVLAVRKAMSTANREMWRCDPKRHVEGQTYVQLTQLVQGYIENEKDMHAKSECWQSCAYYSDAKTHGCYYNLFCAKQRRCYGKIINCKYIDSYMSVCQADSRGYRRYNWIEYNNGKILGKKDICQQSTTKVESWWRWIFWHCSYCFCLCDEQGPKSDRYFNLREVKADIANNKVVTGLRFVKVNRVIHLQIQEGGVLPRGGINMTSVRWRPVDNYTIPGSDVYNGKDYHTLSWEKRAIDLDDLVAPKGSVLTGMRFQTWGTHLHLEIMVTSLNFTAGTLNKQRGKSTWLGNVNNLRKELELNKPDVPTATPAGSVIDSRSGQHLLFTHTDIDADAAQSTVPFLDAQPVAPNPPTLLTGAGIYHKGRPGFGGFIGPKVETYDFSSHIVAEFPPPKGSLN</sequence>
<dbReference type="PANTHER" id="PTHR47890:SF1">
    <property type="entry name" value="LD24308P"/>
    <property type="match status" value="1"/>
</dbReference>
<dbReference type="EMBL" id="JASPKZ010003835">
    <property type="protein sequence ID" value="KAJ9592425.1"/>
    <property type="molecule type" value="Genomic_DNA"/>
</dbReference>
<name>A0AAD8A5B7_DIPPU</name>
<reference evidence="1" key="1">
    <citation type="journal article" date="2023" name="IScience">
        <title>Live-bearing cockroach genome reveals convergent evolutionary mechanisms linked to viviparity in insects and beyond.</title>
        <authorList>
            <person name="Fouks B."/>
            <person name="Harrison M.C."/>
            <person name="Mikhailova A.A."/>
            <person name="Marchal E."/>
            <person name="English S."/>
            <person name="Carruthers M."/>
            <person name="Jennings E.C."/>
            <person name="Chiamaka E.L."/>
            <person name="Frigard R.A."/>
            <person name="Pippel M."/>
            <person name="Attardo G.M."/>
            <person name="Benoit J.B."/>
            <person name="Bornberg-Bauer E."/>
            <person name="Tobe S.S."/>
        </authorList>
    </citation>
    <scope>NUCLEOTIDE SEQUENCE</scope>
    <source>
        <strain evidence="1">Stay&amp;Tobe</strain>
    </source>
</reference>
<protein>
    <submittedName>
        <fullName evidence="1">Uncharacterized protein</fullName>
    </submittedName>
</protein>
<comment type="caution">
    <text evidence="1">The sequence shown here is derived from an EMBL/GenBank/DDBJ whole genome shotgun (WGS) entry which is preliminary data.</text>
</comment>
<feature type="non-terminal residue" evidence="1">
    <location>
        <position position="1"/>
    </location>
</feature>
<keyword evidence="2" id="KW-1185">Reference proteome</keyword>
<organism evidence="1 2">
    <name type="scientific">Diploptera punctata</name>
    <name type="common">Pacific beetle cockroach</name>
    <dbReference type="NCBI Taxonomy" id="6984"/>
    <lineage>
        <taxon>Eukaryota</taxon>
        <taxon>Metazoa</taxon>
        <taxon>Ecdysozoa</taxon>
        <taxon>Arthropoda</taxon>
        <taxon>Hexapoda</taxon>
        <taxon>Insecta</taxon>
        <taxon>Pterygota</taxon>
        <taxon>Neoptera</taxon>
        <taxon>Polyneoptera</taxon>
        <taxon>Dictyoptera</taxon>
        <taxon>Blattodea</taxon>
        <taxon>Blaberoidea</taxon>
        <taxon>Blaberidae</taxon>
        <taxon>Diplopterinae</taxon>
        <taxon>Diploptera</taxon>
    </lineage>
</organism>
<accession>A0AAD8A5B7</accession>
<proteinExistence type="predicted"/>
<dbReference type="AlphaFoldDB" id="A0AAD8A5B7"/>
<dbReference type="PANTHER" id="PTHR47890">
    <property type="entry name" value="LD24308P"/>
    <property type="match status" value="1"/>
</dbReference>
<dbReference type="InterPro" id="IPR032062">
    <property type="entry name" value="DUF4803"/>
</dbReference>
<gene>
    <name evidence="1" type="ORF">L9F63_015841</name>
</gene>